<feature type="compositionally biased region" description="Basic and acidic residues" evidence="8">
    <location>
        <begin position="952"/>
        <end position="961"/>
    </location>
</feature>
<evidence type="ECO:0000259" key="11">
    <source>
        <dbReference type="PROSITE" id="PS50865"/>
    </source>
</evidence>
<feature type="domain" description="Deacetylase sirtuin-type" evidence="10">
    <location>
        <begin position="729"/>
        <end position="984"/>
    </location>
</feature>
<dbReference type="PROSITE" id="PS50865">
    <property type="entry name" value="ZF_MYND_2"/>
    <property type="match status" value="1"/>
</dbReference>
<dbReference type="InterPro" id="IPR026590">
    <property type="entry name" value="Ssirtuin_cat_dom"/>
</dbReference>
<reference evidence="12" key="1">
    <citation type="submission" date="2023-06" db="EMBL/GenBank/DDBJ databases">
        <title>Survivors Of The Sea: Transcriptome response of Skeletonema marinoi to long-term dormancy.</title>
        <authorList>
            <person name="Pinder M.I.M."/>
            <person name="Kourtchenko O."/>
            <person name="Robertson E.K."/>
            <person name="Larsson T."/>
            <person name="Maumus F."/>
            <person name="Osuna-Cruz C.M."/>
            <person name="Vancaester E."/>
            <person name="Stenow R."/>
            <person name="Vandepoele K."/>
            <person name="Ploug H."/>
            <person name="Bruchert V."/>
            <person name="Godhe A."/>
            <person name="Topel M."/>
        </authorList>
    </citation>
    <scope>NUCLEOTIDE SEQUENCE</scope>
    <source>
        <strain evidence="12">R05AC</strain>
    </source>
</reference>
<dbReference type="EMBL" id="JATAAI010000046">
    <property type="protein sequence ID" value="KAK1733625.1"/>
    <property type="molecule type" value="Genomic_DNA"/>
</dbReference>
<evidence type="ECO:0000259" key="10">
    <source>
        <dbReference type="PROSITE" id="PS50305"/>
    </source>
</evidence>
<dbReference type="Gene3D" id="1.25.40.10">
    <property type="entry name" value="Tetratricopeptide repeat domain"/>
    <property type="match status" value="1"/>
</dbReference>
<comment type="caution">
    <text evidence="12">The sequence shown here is derived from an EMBL/GenBank/DDBJ whole genome shotgun (WGS) entry which is preliminary data.</text>
</comment>
<dbReference type="PROSITE" id="PS50305">
    <property type="entry name" value="SIRTUIN"/>
    <property type="match status" value="2"/>
</dbReference>
<feature type="compositionally biased region" description="Acidic residues" evidence="8">
    <location>
        <begin position="974"/>
        <end position="984"/>
    </location>
</feature>
<dbReference type="GO" id="GO:0008270">
    <property type="term" value="F:zinc ion binding"/>
    <property type="evidence" value="ECO:0007669"/>
    <property type="project" value="UniProtKB-KW"/>
</dbReference>
<keyword evidence="12" id="KW-0012">Acyltransferase</keyword>
<evidence type="ECO:0000313" key="13">
    <source>
        <dbReference type="Proteomes" id="UP001224775"/>
    </source>
</evidence>
<keyword evidence="5" id="KW-0520">NAD</keyword>
<name>A0AAD8XUC0_9STRA</name>
<evidence type="ECO:0000313" key="12">
    <source>
        <dbReference type="EMBL" id="KAK1733625.1"/>
    </source>
</evidence>
<evidence type="ECO:0000256" key="7">
    <source>
        <dbReference type="PROSITE-ProRule" id="PRU00236"/>
    </source>
</evidence>
<dbReference type="InterPro" id="IPR006597">
    <property type="entry name" value="Sel1-like"/>
</dbReference>
<evidence type="ECO:0000256" key="6">
    <source>
        <dbReference type="PROSITE-ProRule" id="PRU00134"/>
    </source>
</evidence>
<feature type="region of interest" description="Disordered" evidence="8">
    <location>
        <begin position="858"/>
        <end position="880"/>
    </location>
</feature>
<dbReference type="InterPro" id="IPR029035">
    <property type="entry name" value="DHS-like_NAD/FAD-binding_dom"/>
</dbReference>
<evidence type="ECO:0000256" key="3">
    <source>
        <dbReference type="ARBA" id="ARBA00022771"/>
    </source>
</evidence>
<feature type="domain" description="Deacetylase sirtuin-type" evidence="10">
    <location>
        <begin position="64"/>
        <end position="399"/>
    </location>
</feature>
<accession>A0AAD8XUC0</accession>
<dbReference type="Pfam" id="PF01753">
    <property type="entry name" value="zf-MYND"/>
    <property type="match status" value="1"/>
</dbReference>
<keyword evidence="2" id="KW-0479">Metal-binding</keyword>
<dbReference type="Pfam" id="PF02146">
    <property type="entry name" value="SIR2"/>
    <property type="match status" value="4"/>
</dbReference>
<evidence type="ECO:0000256" key="2">
    <source>
        <dbReference type="ARBA" id="ARBA00022723"/>
    </source>
</evidence>
<feature type="domain" description="RING-type" evidence="9">
    <location>
        <begin position="458"/>
        <end position="506"/>
    </location>
</feature>
<dbReference type="SUPFAM" id="SSF52467">
    <property type="entry name" value="DHS-like NAD/FAD-binding domain"/>
    <property type="match status" value="4"/>
</dbReference>
<dbReference type="AlphaFoldDB" id="A0AAD8XUC0"/>
<dbReference type="InterPro" id="IPR002893">
    <property type="entry name" value="Znf_MYND"/>
</dbReference>
<dbReference type="PROSITE" id="PS50089">
    <property type="entry name" value="ZF_RING_2"/>
    <property type="match status" value="1"/>
</dbReference>
<dbReference type="Gene3D" id="6.10.140.2220">
    <property type="match status" value="1"/>
</dbReference>
<gene>
    <name evidence="12" type="ORF">QTG54_015668</name>
</gene>
<dbReference type="InterPro" id="IPR003000">
    <property type="entry name" value="Sirtuin"/>
</dbReference>
<dbReference type="InterPro" id="IPR050134">
    <property type="entry name" value="NAD-dep_sirtuin_deacylases"/>
</dbReference>
<dbReference type="SUPFAM" id="SSF81901">
    <property type="entry name" value="HCP-like"/>
    <property type="match status" value="1"/>
</dbReference>
<comment type="caution">
    <text evidence="7">Lacks conserved residue(s) required for the propagation of feature annotation.</text>
</comment>
<organism evidence="12 13">
    <name type="scientific">Skeletonema marinoi</name>
    <dbReference type="NCBI Taxonomy" id="267567"/>
    <lineage>
        <taxon>Eukaryota</taxon>
        <taxon>Sar</taxon>
        <taxon>Stramenopiles</taxon>
        <taxon>Ochrophyta</taxon>
        <taxon>Bacillariophyta</taxon>
        <taxon>Coscinodiscophyceae</taxon>
        <taxon>Thalassiosirophycidae</taxon>
        <taxon>Thalassiosirales</taxon>
        <taxon>Skeletonemataceae</taxon>
        <taxon>Skeletonema</taxon>
        <taxon>Skeletonema marinoi-dohrnii complex</taxon>
    </lineage>
</organism>
<evidence type="ECO:0000256" key="4">
    <source>
        <dbReference type="ARBA" id="ARBA00022833"/>
    </source>
</evidence>
<feature type="domain" description="MYND-type" evidence="11">
    <location>
        <begin position="393"/>
        <end position="434"/>
    </location>
</feature>
<evidence type="ECO:0000259" key="9">
    <source>
        <dbReference type="PROSITE" id="PS50089"/>
    </source>
</evidence>
<evidence type="ECO:0000256" key="8">
    <source>
        <dbReference type="SAM" id="MobiDB-lite"/>
    </source>
</evidence>
<dbReference type="SMART" id="SM00671">
    <property type="entry name" value="SEL1"/>
    <property type="match status" value="3"/>
</dbReference>
<dbReference type="GO" id="GO:0017136">
    <property type="term" value="F:histone deacetylase activity, NAD-dependent"/>
    <property type="evidence" value="ECO:0007669"/>
    <property type="project" value="TreeGrafter"/>
</dbReference>
<keyword evidence="13" id="KW-1185">Reference proteome</keyword>
<dbReference type="Proteomes" id="UP001224775">
    <property type="component" value="Unassembled WGS sequence"/>
</dbReference>
<sequence length="984" mass="109206">MLAITTTRPALSFAWQVNAITRRQMISSSSSSSQRTRSLQMIYSSQRILPLHRPPDPSSFTNNTTDNESNYIQSQSTRLQNWLHTKKSILVITGAGMSTESGIPDYRGSNGSYFKGHKPIIHHDFMSNESSRKRYWARSLVGYSPFSTAQPNGGHEALARMEELGLIGVDLEGVVGEEVLECLGESCYGSMSINDNVDDGDNTQQQQLLPRRLAIITQNVDTLHSKGGSKHVLHLHGRGDIVRPDGDADWYQESYDGMSLPPCPHCGTTHDINNNHQNGEQQQQQQQQQQSFYKTDVVFFGDSVPRHRFDIAYAAVDAADGILCIGTSLAVHSAYRLAKRALDKGTEVAILNVGETRIESEGLDSSTGLVTKIESPIGDTLAEVVKIDETMCCASCGKAKVDNIKLMRCTACYLVRYCSVICQKSHRSQHKRACKKRAAELRDELLFRQPESTHLGDCPICMLPLSLDPNSMTSCCSKVICKGCDLANEKQKIEESQSQILCPFCRHPVPPTDEGIDLNTMKRVEANDPVAMRHVGTRCYHEGDYDSAFEYFTKASGLGEADAHYQLSTMYRDGFVEENKKKELYHLEEAAIAGHPRARCNLAVLDCENGRTTRAVKHFMIAAKLGHVLSLENLKNLYLGGAVTKEDLATAIRAHQAAVDAMKTITTTRPALSFTAAAWQINAISRRQMISSSSTQRTRPLQMIYSSQRILPLHRPPDPSSFTNNTNNTTDNESNYIQSQSTRLQNWLHTKKSILVITGAGMSTESGIPDYRGSNGSYFKGHKPIIHHDFMSNESSRKRYWARSLVGYSPFSTAQPNGGHDALARMEELGLIGVDLEGVVGEEVLECLGESCYGSMSINNDVDDGDNTQQQQQQKQQPPRRLAIITQNVDTLHSKGGSKHVLHLHGRGDIVRCMNCGVTRDRKEYHDHLSESNREWMEAAAATTATKSGMESGKKVRDNDGKKKKAASLRPDGDADWYQESYDG</sequence>
<protein>
    <submittedName>
        <fullName evidence="12">NAD-dependent protein lipoamidase sirtuin-4</fullName>
        <ecNumber evidence="12">2.3.1.286</ecNumber>
    </submittedName>
</protein>
<feature type="region of interest" description="Disordered" evidence="8">
    <location>
        <begin position="266"/>
        <end position="288"/>
    </location>
</feature>
<keyword evidence="3 6" id="KW-0863">Zinc-finger</keyword>
<dbReference type="PANTHER" id="PTHR11085:SF10">
    <property type="entry name" value="NAD-DEPENDENT PROTEIN DEACYLASE SIRTUIN-5, MITOCHONDRIAL-RELATED"/>
    <property type="match status" value="1"/>
</dbReference>
<dbReference type="Gene3D" id="3.40.50.1220">
    <property type="entry name" value="TPP-binding domain"/>
    <property type="match status" value="3"/>
</dbReference>
<keyword evidence="4" id="KW-0862">Zinc</keyword>
<dbReference type="InterPro" id="IPR001841">
    <property type="entry name" value="Znf_RING"/>
</dbReference>
<evidence type="ECO:0000256" key="1">
    <source>
        <dbReference type="ARBA" id="ARBA00022679"/>
    </source>
</evidence>
<dbReference type="GO" id="GO:0070403">
    <property type="term" value="F:NAD+ binding"/>
    <property type="evidence" value="ECO:0007669"/>
    <property type="project" value="InterPro"/>
</dbReference>
<dbReference type="InterPro" id="IPR011990">
    <property type="entry name" value="TPR-like_helical_dom_sf"/>
</dbReference>
<feature type="compositionally biased region" description="Polar residues" evidence="8">
    <location>
        <begin position="270"/>
        <end position="280"/>
    </location>
</feature>
<dbReference type="SUPFAM" id="SSF144232">
    <property type="entry name" value="HIT/MYND zinc finger-like"/>
    <property type="match status" value="1"/>
</dbReference>
<feature type="region of interest" description="Disordered" evidence="8">
    <location>
        <begin position="941"/>
        <end position="984"/>
    </location>
</feature>
<evidence type="ECO:0000256" key="5">
    <source>
        <dbReference type="ARBA" id="ARBA00023027"/>
    </source>
</evidence>
<dbReference type="EC" id="2.3.1.286" evidence="12"/>
<dbReference type="PANTHER" id="PTHR11085">
    <property type="entry name" value="NAD-DEPENDENT PROTEIN DEACYLASE SIRTUIN-5, MITOCHONDRIAL-RELATED"/>
    <property type="match status" value="1"/>
</dbReference>
<keyword evidence="1 12" id="KW-0808">Transferase</keyword>
<proteinExistence type="predicted"/>
<dbReference type="SUPFAM" id="SSF57850">
    <property type="entry name" value="RING/U-box"/>
    <property type="match status" value="1"/>
</dbReference>